<feature type="domain" description="Glycosyltransferase 2-like" evidence="2">
    <location>
        <begin position="30"/>
        <end position="81"/>
    </location>
</feature>
<dbReference type="AlphaFoldDB" id="X1R3B4"/>
<evidence type="ECO:0000259" key="2">
    <source>
        <dbReference type="Pfam" id="PF00535"/>
    </source>
</evidence>
<dbReference type="SUPFAM" id="SSF53448">
    <property type="entry name" value="Nucleotide-diphospho-sugar transferases"/>
    <property type="match status" value="1"/>
</dbReference>
<name>X1R3B4_9ZZZZ</name>
<dbReference type="InterPro" id="IPR050256">
    <property type="entry name" value="Glycosyltransferase_2"/>
</dbReference>
<sequence>MIEDNSLPSVGDSNQKTVVSQKPEHTVSISVFFPCYNEQDNVTRTVEKALAVLKKLNADFEVIIVNDGSSDDTGQIADDIASR</sequence>
<dbReference type="PANTHER" id="PTHR48090">
    <property type="entry name" value="UNDECAPRENYL-PHOSPHATE 4-DEOXY-4-FORMAMIDO-L-ARABINOSE TRANSFERASE-RELATED"/>
    <property type="match status" value="1"/>
</dbReference>
<accession>X1R3B4</accession>
<feature type="non-terminal residue" evidence="3">
    <location>
        <position position="83"/>
    </location>
</feature>
<dbReference type="InterPro" id="IPR001173">
    <property type="entry name" value="Glyco_trans_2-like"/>
</dbReference>
<dbReference type="InterPro" id="IPR029044">
    <property type="entry name" value="Nucleotide-diphossugar_trans"/>
</dbReference>
<evidence type="ECO:0000256" key="1">
    <source>
        <dbReference type="SAM" id="MobiDB-lite"/>
    </source>
</evidence>
<proteinExistence type="predicted"/>
<feature type="compositionally biased region" description="Polar residues" evidence="1">
    <location>
        <begin position="1"/>
        <end position="20"/>
    </location>
</feature>
<dbReference type="EMBL" id="BARV01035516">
    <property type="protein sequence ID" value="GAI57605.1"/>
    <property type="molecule type" value="Genomic_DNA"/>
</dbReference>
<evidence type="ECO:0000313" key="3">
    <source>
        <dbReference type="EMBL" id="GAI57605.1"/>
    </source>
</evidence>
<protein>
    <recommendedName>
        <fullName evidence="2">Glycosyltransferase 2-like domain-containing protein</fullName>
    </recommendedName>
</protein>
<comment type="caution">
    <text evidence="3">The sequence shown here is derived from an EMBL/GenBank/DDBJ whole genome shotgun (WGS) entry which is preliminary data.</text>
</comment>
<gene>
    <name evidence="3" type="ORF">S06H3_55409</name>
</gene>
<dbReference type="Gene3D" id="3.90.550.10">
    <property type="entry name" value="Spore Coat Polysaccharide Biosynthesis Protein SpsA, Chain A"/>
    <property type="match status" value="1"/>
</dbReference>
<organism evidence="3">
    <name type="scientific">marine sediment metagenome</name>
    <dbReference type="NCBI Taxonomy" id="412755"/>
    <lineage>
        <taxon>unclassified sequences</taxon>
        <taxon>metagenomes</taxon>
        <taxon>ecological metagenomes</taxon>
    </lineage>
</organism>
<reference evidence="3" key="1">
    <citation type="journal article" date="2014" name="Front. Microbiol.">
        <title>High frequency of phylogenetically diverse reductive dehalogenase-homologous genes in deep subseafloor sedimentary metagenomes.</title>
        <authorList>
            <person name="Kawai M."/>
            <person name="Futagami T."/>
            <person name="Toyoda A."/>
            <person name="Takaki Y."/>
            <person name="Nishi S."/>
            <person name="Hori S."/>
            <person name="Arai W."/>
            <person name="Tsubouchi T."/>
            <person name="Morono Y."/>
            <person name="Uchiyama I."/>
            <person name="Ito T."/>
            <person name="Fujiyama A."/>
            <person name="Inagaki F."/>
            <person name="Takami H."/>
        </authorList>
    </citation>
    <scope>NUCLEOTIDE SEQUENCE</scope>
    <source>
        <strain evidence="3">Expedition CK06-06</strain>
    </source>
</reference>
<dbReference type="Pfam" id="PF00535">
    <property type="entry name" value="Glycos_transf_2"/>
    <property type="match status" value="1"/>
</dbReference>
<feature type="region of interest" description="Disordered" evidence="1">
    <location>
        <begin position="1"/>
        <end position="21"/>
    </location>
</feature>